<feature type="transmembrane region" description="Helical" evidence="7">
    <location>
        <begin position="251"/>
        <end position="272"/>
    </location>
</feature>
<name>A0ABT6WKU4_9ACTN</name>
<protein>
    <submittedName>
        <fullName evidence="9">EamA family transporter</fullName>
    </submittedName>
</protein>
<feature type="transmembrane region" description="Helical" evidence="7">
    <location>
        <begin position="194"/>
        <end position="213"/>
    </location>
</feature>
<dbReference type="PANTHER" id="PTHR42920">
    <property type="entry name" value="OS03G0707200 PROTEIN-RELATED"/>
    <property type="match status" value="1"/>
</dbReference>
<dbReference type="EMBL" id="JASCTH010000010">
    <property type="protein sequence ID" value="MDI6100306.1"/>
    <property type="molecule type" value="Genomic_DNA"/>
</dbReference>
<comment type="caution">
    <text evidence="9">The sequence shown here is derived from an EMBL/GenBank/DDBJ whole genome shotgun (WGS) entry which is preliminary data.</text>
</comment>
<evidence type="ECO:0000256" key="7">
    <source>
        <dbReference type="SAM" id="Phobius"/>
    </source>
</evidence>
<dbReference type="RefSeq" id="WP_282761246.1">
    <property type="nucleotide sequence ID" value="NZ_JASCTH010000010.1"/>
</dbReference>
<dbReference type="InterPro" id="IPR051258">
    <property type="entry name" value="Diverse_Substrate_Transporter"/>
</dbReference>
<evidence type="ECO:0000256" key="1">
    <source>
        <dbReference type="ARBA" id="ARBA00004651"/>
    </source>
</evidence>
<evidence type="ECO:0000256" key="6">
    <source>
        <dbReference type="ARBA" id="ARBA00023136"/>
    </source>
</evidence>
<evidence type="ECO:0000313" key="10">
    <source>
        <dbReference type="Proteomes" id="UP001241758"/>
    </source>
</evidence>
<organism evidence="9 10">
    <name type="scientific">Actinoplanes sandaracinus</name>
    <dbReference type="NCBI Taxonomy" id="3045177"/>
    <lineage>
        <taxon>Bacteria</taxon>
        <taxon>Bacillati</taxon>
        <taxon>Actinomycetota</taxon>
        <taxon>Actinomycetes</taxon>
        <taxon>Micromonosporales</taxon>
        <taxon>Micromonosporaceae</taxon>
        <taxon>Actinoplanes</taxon>
    </lineage>
</organism>
<dbReference type="SUPFAM" id="SSF103481">
    <property type="entry name" value="Multidrug resistance efflux transporter EmrE"/>
    <property type="match status" value="2"/>
</dbReference>
<accession>A0ABT6WKU4</accession>
<gene>
    <name evidence="9" type="ORF">QLQ12_17000</name>
</gene>
<dbReference type="Gene3D" id="1.10.3730.20">
    <property type="match status" value="1"/>
</dbReference>
<keyword evidence="3" id="KW-1003">Cell membrane</keyword>
<evidence type="ECO:0000259" key="8">
    <source>
        <dbReference type="Pfam" id="PF00892"/>
    </source>
</evidence>
<comment type="similarity">
    <text evidence="2">Belongs to the EamA transporter family.</text>
</comment>
<dbReference type="Proteomes" id="UP001241758">
    <property type="component" value="Unassembled WGS sequence"/>
</dbReference>
<feature type="domain" description="EamA" evidence="8">
    <location>
        <begin position="136"/>
        <end position="265"/>
    </location>
</feature>
<evidence type="ECO:0000256" key="5">
    <source>
        <dbReference type="ARBA" id="ARBA00022989"/>
    </source>
</evidence>
<feature type="transmembrane region" description="Helical" evidence="7">
    <location>
        <begin position="60"/>
        <end position="80"/>
    </location>
</feature>
<keyword evidence="4 7" id="KW-0812">Transmembrane</keyword>
<dbReference type="Pfam" id="PF00892">
    <property type="entry name" value="EamA"/>
    <property type="match status" value="1"/>
</dbReference>
<sequence>MGSGLVLGAALSVQFGSAVAALLFPRAGAAGVVTLRLTIAAIVLLLVCRPRLRGHRRDDWLAVAGLGAAMAGMNTLFYQAIDRIPLGPAVTLEVLGPLTLSVLTARRAVSWLWAALALAGVMLLGYQGFDRLNLAGAGFALAAGLMWAAYIVFSARTGRRFPKADGLALAMAVSAVLTLPLGVVDAGAALLDPVVLGLGAVVATMSSVVPYTFELLALRRIPTSTFAVLMSLGPAVAVLAGFAVLDQRLTPLELLAVALVIVASAGAVHGAAGPAPARTIPVTA</sequence>
<proteinExistence type="inferred from homology"/>
<feature type="transmembrane region" description="Helical" evidence="7">
    <location>
        <begin position="30"/>
        <end position="48"/>
    </location>
</feature>
<feature type="transmembrane region" description="Helical" evidence="7">
    <location>
        <begin position="135"/>
        <end position="155"/>
    </location>
</feature>
<keyword evidence="5 7" id="KW-1133">Transmembrane helix</keyword>
<evidence type="ECO:0000313" key="9">
    <source>
        <dbReference type="EMBL" id="MDI6100306.1"/>
    </source>
</evidence>
<dbReference type="PANTHER" id="PTHR42920:SF5">
    <property type="entry name" value="EAMA DOMAIN-CONTAINING PROTEIN"/>
    <property type="match status" value="1"/>
</dbReference>
<dbReference type="InterPro" id="IPR000620">
    <property type="entry name" value="EamA_dom"/>
</dbReference>
<feature type="transmembrane region" description="Helical" evidence="7">
    <location>
        <begin position="167"/>
        <end position="188"/>
    </location>
</feature>
<feature type="transmembrane region" description="Helical" evidence="7">
    <location>
        <begin position="86"/>
        <end position="104"/>
    </location>
</feature>
<comment type="subcellular location">
    <subcellularLocation>
        <location evidence="1">Cell membrane</location>
        <topology evidence="1">Multi-pass membrane protein</topology>
    </subcellularLocation>
</comment>
<keyword evidence="10" id="KW-1185">Reference proteome</keyword>
<evidence type="ECO:0000256" key="2">
    <source>
        <dbReference type="ARBA" id="ARBA00007362"/>
    </source>
</evidence>
<feature type="transmembrane region" description="Helical" evidence="7">
    <location>
        <begin position="225"/>
        <end position="245"/>
    </location>
</feature>
<evidence type="ECO:0000256" key="4">
    <source>
        <dbReference type="ARBA" id="ARBA00022692"/>
    </source>
</evidence>
<evidence type="ECO:0000256" key="3">
    <source>
        <dbReference type="ARBA" id="ARBA00022475"/>
    </source>
</evidence>
<feature type="transmembrane region" description="Helical" evidence="7">
    <location>
        <begin position="111"/>
        <end position="129"/>
    </location>
</feature>
<keyword evidence="6 7" id="KW-0472">Membrane</keyword>
<dbReference type="InterPro" id="IPR037185">
    <property type="entry name" value="EmrE-like"/>
</dbReference>
<reference evidence="9 10" key="1">
    <citation type="submission" date="2023-05" db="EMBL/GenBank/DDBJ databases">
        <title>Actinoplanes sp. NEAU-A12 genome sequencing.</title>
        <authorList>
            <person name="Wang Z.-S."/>
        </authorList>
    </citation>
    <scope>NUCLEOTIDE SEQUENCE [LARGE SCALE GENOMIC DNA]</scope>
    <source>
        <strain evidence="9 10">NEAU-A12</strain>
    </source>
</reference>